<dbReference type="AlphaFoldDB" id="A0A1I5Y6Z5"/>
<dbReference type="EMBL" id="FOXH01000017">
    <property type="protein sequence ID" value="SFQ39943.1"/>
    <property type="molecule type" value="Genomic_DNA"/>
</dbReference>
<dbReference type="PANTHER" id="PTHR22916">
    <property type="entry name" value="GLYCOSYLTRANSFERASE"/>
    <property type="match status" value="1"/>
</dbReference>
<evidence type="ECO:0000259" key="1">
    <source>
        <dbReference type="Pfam" id="PF00535"/>
    </source>
</evidence>
<accession>A0A1I5Y6Z5</accession>
<name>A0A1I5Y6Z5_9BACT</name>
<organism evidence="2 3">
    <name type="scientific">Pseudarcicella hirudinis</name>
    <dbReference type="NCBI Taxonomy" id="1079859"/>
    <lineage>
        <taxon>Bacteria</taxon>
        <taxon>Pseudomonadati</taxon>
        <taxon>Bacteroidota</taxon>
        <taxon>Cytophagia</taxon>
        <taxon>Cytophagales</taxon>
        <taxon>Flectobacillaceae</taxon>
        <taxon>Pseudarcicella</taxon>
    </lineage>
</organism>
<sequence length="296" mass="34366">MNYSQIADISPQKFVSKPLFDINQPIEKDLKYPKISVITPSYNQADYLERTILSVLNQNYPNLEYIIMDGGSTDRSVEVIKKYEKHLTSWVSQKDNGQAAAINEGFRKATGDLICFQNSDDVFTEGAFQAVLKAYRANTKAGVFYGNLMLIDENDIAYEVLKVMPFSMNSLVFEGMQCHNQAFFFKKELLEKYGYLNENFRFAFDYEIMSRFGIEKSVEKVLVDDLWGAFRIHSDSKTSNISQVGLKEHAQIKAEYAKKLKSPFSERMIYYFCRIRKLLYFILKGDFAYLKYRKSL</sequence>
<dbReference type="STRING" id="1079859.SAMN04515674_11759"/>
<dbReference type="GO" id="GO:0016758">
    <property type="term" value="F:hexosyltransferase activity"/>
    <property type="evidence" value="ECO:0007669"/>
    <property type="project" value="UniProtKB-ARBA"/>
</dbReference>
<dbReference type="Gene3D" id="3.90.550.10">
    <property type="entry name" value="Spore Coat Polysaccharide Biosynthesis Protein SpsA, Chain A"/>
    <property type="match status" value="1"/>
</dbReference>
<proteinExistence type="predicted"/>
<dbReference type="SUPFAM" id="SSF53448">
    <property type="entry name" value="Nucleotide-diphospho-sugar transferases"/>
    <property type="match status" value="1"/>
</dbReference>
<dbReference type="InterPro" id="IPR029044">
    <property type="entry name" value="Nucleotide-diphossugar_trans"/>
</dbReference>
<protein>
    <submittedName>
        <fullName evidence="2">Glycosyltransferase involved in cell wall bisynthesis</fullName>
    </submittedName>
</protein>
<reference evidence="2 3" key="1">
    <citation type="submission" date="2016-10" db="EMBL/GenBank/DDBJ databases">
        <authorList>
            <person name="de Groot N.N."/>
        </authorList>
    </citation>
    <scope>NUCLEOTIDE SEQUENCE [LARGE SCALE GENOMIC DNA]</scope>
    <source>
        <strain evidence="3">E92,LMG 26720,CCM 7988</strain>
    </source>
</reference>
<keyword evidence="3" id="KW-1185">Reference proteome</keyword>
<gene>
    <name evidence="2" type="ORF">SAMN04515674_11759</name>
</gene>
<dbReference type="OrthoDB" id="9788101at2"/>
<dbReference type="RefSeq" id="WP_092019318.1">
    <property type="nucleotide sequence ID" value="NZ_FOXH01000017.1"/>
</dbReference>
<dbReference type="CDD" id="cd06433">
    <property type="entry name" value="GT_2_WfgS_like"/>
    <property type="match status" value="1"/>
</dbReference>
<dbReference type="PANTHER" id="PTHR22916:SF65">
    <property type="entry name" value="SLR1065 PROTEIN"/>
    <property type="match status" value="1"/>
</dbReference>
<feature type="domain" description="Glycosyltransferase 2-like" evidence="1">
    <location>
        <begin position="36"/>
        <end position="158"/>
    </location>
</feature>
<evidence type="ECO:0000313" key="2">
    <source>
        <dbReference type="EMBL" id="SFQ39943.1"/>
    </source>
</evidence>
<keyword evidence="2" id="KW-0808">Transferase</keyword>
<dbReference type="Pfam" id="PF00535">
    <property type="entry name" value="Glycos_transf_2"/>
    <property type="match status" value="1"/>
</dbReference>
<evidence type="ECO:0000313" key="3">
    <source>
        <dbReference type="Proteomes" id="UP000199306"/>
    </source>
</evidence>
<dbReference type="Proteomes" id="UP000199306">
    <property type="component" value="Unassembled WGS sequence"/>
</dbReference>
<dbReference type="InterPro" id="IPR001173">
    <property type="entry name" value="Glyco_trans_2-like"/>
</dbReference>